<accession>A0AAN7STZ4</accession>
<reference evidence="2 3" key="1">
    <citation type="submission" date="2023-08" db="EMBL/GenBank/DDBJ databases">
        <title>Black Yeasts Isolated from many extreme environments.</title>
        <authorList>
            <person name="Coleine C."/>
            <person name="Stajich J.E."/>
            <person name="Selbmann L."/>
        </authorList>
    </citation>
    <scope>NUCLEOTIDE SEQUENCE [LARGE SCALE GENOMIC DNA]</scope>
    <source>
        <strain evidence="2 3">CCFEE 5910</strain>
    </source>
</reference>
<dbReference type="Proteomes" id="UP001309876">
    <property type="component" value="Unassembled WGS sequence"/>
</dbReference>
<organism evidence="2 3">
    <name type="scientific">Lithohypha guttulata</name>
    <dbReference type="NCBI Taxonomy" id="1690604"/>
    <lineage>
        <taxon>Eukaryota</taxon>
        <taxon>Fungi</taxon>
        <taxon>Dikarya</taxon>
        <taxon>Ascomycota</taxon>
        <taxon>Pezizomycotina</taxon>
        <taxon>Eurotiomycetes</taxon>
        <taxon>Chaetothyriomycetidae</taxon>
        <taxon>Chaetothyriales</taxon>
        <taxon>Trichomeriaceae</taxon>
        <taxon>Lithohypha</taxon>
    </lineage>
</organism>
<proteinExistence type="predicted"/>
<dbReference type="EMBL" id="JAVRRJ010000010">
    <property type="protein sequence ID" value="KAK5081311.1"/>
    <property type="molecule type" value="Genomic_DNA"/>
</dbReference>
<sequence>MSDNRKEELLDIAAKAEQDLNSDRLKFGRQEGTGFGGKDTKGGSTSTDESGIDQSVTNKFPGSTAEYGSHTSGAGNNRDIPPSEGGDIQKGTGRMTKAGDFDQGEAGEGPEDIALRKQEELGGDDSVRGNVKNPSTGRAAGNLGVQ</sequence>
<evidence type="ECO:0000313" key="2">
    <source>
        <dbReference type="EMBL" id="KAK5081311.1"/>
    </source>
</evidence>
<protein>
    <submittedName>
        <fullName evidence="2">Uncharacterized protein</fullName>
    </submittedName>
</protein>
<feature type="compositionally biased region" description="Acidic residues" evidence="1">
    <location>
        <begin position="102"/>
        <end position="111"/>
    </location>
</feature>
<gene>
    <name evidence="2" type="ORF">LTR05_008105</name>
</gene>
<keyword evidence="3" id="KW-1185">Reference proteome</keyword>
<comment type="caution">
    <text evidence="2">The sequence shown here is derived from an EMBL/GenBank/DDBJ whole genome shotgun (WGS) entry which is preliminary data.</text>
</comment>
<dbReference type="AlphaFoldDB" id="A0AAN7STZ4"/>
<evidence type="ECO:0000256" key="1">
    <source>
        <dbReference type="SAM" id="MobiDB-lite"/>
    </source>
</evidence>
<evidence type="ECO:0000313" key="3">
    <source>
        <dbReference type="Proteomes" id="UP001309876"/>
    </source>
</evidence>
<feature type="region of interest" description="Disordered" evidence="1">
    <location>
        <begin position="16"/>
        <end position="146"/>
    </location>
</feature>
<name>A0AAN7STZ4_9EURO</name>
<feature type="compositionally biased region" description="Basic and acidic residues" evidence="1">
    <location>
        <begin position="16"/>
        <end position="29"/>
    </location>
</feature>
<feature type="compositionally biased region" description="Polar residues" evidence="1">
    <location>
        <begin position="52"/>
        <end position="61"/>
    </location>
</feature>